<dbReference type="Gene3D" id="1.10.540.10">
    <property type="entry name" value="Acyl-CoA dehydrogenase/oxidase, N-terminal domain"/>
    <property type="match status" value="1"/>
</dbReference>
<dbReference type="PIRSF" id="PIRSF016578">
    <property type="entry name" value="HsaA"/>
    <property type="match status" value="1"/>
</dbReference>
<dbReference type="Pfam" id="PF02771">
    <property type="entry name" value="Acyl-CoA_dh_N"/>
    <property type="match status" value="1"/>
</dbReference>
<protein>
    <submittedName>
        <fullName evidence="4">Monooxygenase</fullName>
    </submittedName>
</protein>
<dbReference type="EMBL" id="PDDY01000001">
    <property type="protein sequence ID" value="PEH40894.1"/>
    <property type="molecule type" value="Genomic_DNA"/>
</dbReference>
<dbReference type="GO" id="GO:0006552">
    <property type="term" value="P:L-leucine catabolic process"/>
    <property type="evidence" value="ECO:0007669"/>
    <property type="project" value="TreeGrafter"/>
</dbReference>
<organism evidence="4 5">
    <name type="scientific">Burkholderia gladioli</name>
    <name type="common">Pseudomonas marginata</name>
    <name type="synonym">Phytomonas marginata</name>
    <dbReference type="NCBI Taxonomy" id="28095"/>
    <lineage>
        <taxon>Bacteria</taxon>
        <taxon>Pseudomonadati</taxon>
        <taxon>Pseudomonadota</taxon>
        <taxon>Betaproteobacteria</taxon>
        <taxon>Burkholderiales</taxon>
        <taxon>Burkholderiaceae</taxon>
        <taxon>Burkholderia</taxon>
    </lineage>
</organism>
<dbReference type="InterPro" id="IPR036250">
    <property type="entry name" value="AcylCo_DH-like_C"/>
</dbReference>
<sequence>MSQDRASALPSDLAAATAWGEPPRDAYAGLVAPFRPLFARIREQAVASEIERRLPFETIDWLRDAGFTAVRVPREYGGLGLGLPEFFELLIELSEADSNPTQALRAHFGFVEHVLGSPAARRDTWLTRLAKGDIVGGAWSESGDAKQSQFGTRLTRGEHGWRLDGTKFYTTGSLFADWIHVGATDPNDAYVSVTIDRRASGVEVIDDWDGMGQRLTASGTSRFVAVAVDEREIVERAPFDYSEAFYQLVHLATLAGIARAAVNDAAAQVAARRRSYSHAPAARPADDAQVLQVIGRARSQAWAAAAAVAQAARALERATQAAATSTQPAQARLDGATANPGATAIAEAELEIWQAQAVVIELVLDATGSVFDALGASATLRGNGLDRYWRNARTIASHNPRIYRERIVGDFAVNGTLPQGQWRIGIA</sequence>
<evidence type="ECO:0000259" key="2">
    <source>
        <dbReference type="Pfam" id="PF02771"/>
    </source>
</evidence>
<proteinExistence type="predicted"/>
<feature type="domain" description="Acyl-CoA dehydrogenase/oxidase N-terminal" evidence="2">
    <location>
        <begin position="46"/>
        <end position="133"/>
    </location>
</feature>
<comment type="caution">
    <text evidence="4">The sequence shown here is derived from an EMBL/GenBank/DDBJ whole genome shotgun (WGS) entry which is preliminary data.</text>
</comment>
<dbReference type="SUPFAM" id="SSF56645">
    <property type="entry name" value="Acyl-CoA dehydrogenase NM domain-like"/>
    <property type="match status" value="1"/>
</dbReference>
<dbReference type="Proteomes" id="UP000220629">
    <property type="component" value="Unassembled WGS sequence"/>
</dbReference>
<gene>
    <name evidence="4" type="ORF">CRM94_01230</name>
</gene>
<dbReference type="AlphaFoldDB" id="A0A2A7SB06"/>
<dbReference type="GO" id="GO:0008470">
    <property type="term" value="F:3-methylbutanoyl-CoA dehydrogenase activity"/>
    <property type="evidence" value="ECO:0007669"/>
    <property type="project" value="TreeGrafter"/>
</dbReference>
<keyword evidence="4" id="KW-0503">Monooxygenase</keyword>
<accession>A0A2A7SB06</accession>
<dbReference type="SUPFAM" id="SSF47203">
    <property type="entry name" value="Acyl-CoA dehydrogenase C-terminal domain-like"/>
    <property type="match status" value="1"/>
</dbReference>
<name>A0A2A7SB06_BURGA</name>
<evidence type="ECO:0000313" key="4">
    <source>
        <dbReference type="EMBL" id="PEH40894.1"/>
    </source>
</evidence>
<keyword evidence="1" id="KW-0560">Oxidoreductase</keyword>
<dbReference type="PANTHER" id="PTHR43884">
    <property type="entry name" value="ACYL-COA DEHYDROGENASE"/>
    <property type="match status" value="1"/>
</dbReference>
<dbReference type="Gene3D" id="1.20.140.10">
    <property type="entry name" value="Butyryl-CoA Dehydrogenase, subunit A, domain 3"/>
    <property type="match status" value="1"/>
</dbReference>
<feature type="domain" description="Acyl-CoA dehydrogenase C-terminal" evidence="3">
    <location>
        <begin position="249"/>
        <end position="398"/>
    </location>
</feature>
<dbReference type="PANTHER" id="PTHR43884:SF12">
    <property type="entry name" value="ISOVALERYL-COA DEHYDROGENASE, MITOCHONDRIAL-RELATED"/>
    <property type="match status" value="1"/>
</dbReference>
<dbReference type="InterPro" id="IPR013786">
    <property type="entry name" value="AcylCoA_DH/ox_N"/>
</dbReference>
<reference evidence="5" key="1">
    <citation type="submission" date="2017-09" db="EMBL/GenBank/DDBJ databases">
        <title>FDA dAtabase for Regulatory Grade micrObial Sequences (FDA-ARGOS): Supporting development and validation of Infectious Disease Dx tests.</title>
        <authorList>
            <person name="Minogue T."/>
            <person name="Wolcott M."/>
            <person name="Wasieloski L."/>
            <person name="Aguilar W."/>
            <person name="Moore D."/>
            <person name="Tallon L."/>
            <person name="Sadzewicz L."/>
            <person name="Ott S."/>
            <person name="Zhao X."/>
            <person name="Nagaraj S."/>
            <person name="Vavikolanu K."/>
            <person name="Aluvathingal J."/>
            <person name="Nadendla S."/>
            <person name="Sichtig H."/>
        </authorList>
    </citation>
    <scope>NUCLEOTIDE SEQUENCE [LARGE SCALE GENOMIC DNA]</scope>
    <source>
        <strain evidence="5">FDAARGOS_390</strain>
    </source>
</reference>
<dbReference type="Gene3D" id="2.40.110.10">
    <property type="entry name" value="Butyryl-CoA Dehydrogenase, subunit A, domain 2"/>
    <property type="match status" value="1"/>
</dbReference>
<dbReference type="GO" id="GO:0004497">
    <property type="term" value="F:monooxygenase activity"/>
    <property type="evidence" value="ECO:0007669"/>
    <property type="project" value="UniProtKB-KW"/>
</dbReference>
<evidence type="ECO:0000259" key="3">
    <source>
        <dbReference type="Pfam" id="PF08028"/>
    </source>
</evidence>
<dbReference type="RefSeq" id="WP_098151347.1">
    <property type="nucleotide sequence ID" value="NZ_CP065596.1"/>
</dbReference>
<dbReference type="GO" id="GO:0050660">
    <property type="term" value="F:flavin adenine dinucleotide binding"/>
    <property type="evidence" value="ECO:0007669"/>
    <property type="project" value="InterPro"/>
</dbReference>
<dbReference type="InterPro" id="IPR009100">
    <property type="entry name" value="AcylCoA_DH/oxidase_NM_dom_sf"/>
</dbReference>
<dbReference type="Pfam" id="PF08028">
    <property type="entry name" value="Acyl-CoA_dh_2"/>
    <property type="match status" value="1"/>
</dbReference>
<dbReference type="InterPro" id="IPR037069">
    <property type="entry name" value="AcylCoA_DH/ox_N_sf"/>
</dbReference>
<dbReference type="InterPro" id="IPR013107">
    <property type="entry name" value="Acyl-CoA_DH_C"/>
</dbReference>
<evidence type="ECO:0000313" key="5">
    <source>
        <dbReference type="Proteomes" id="UP000220629"/>
    </source>
</evidence>
<evidence type="ECO:0000256" key="1">
    <source>
        <dbReference type="ARBA" id="ARBA00023002"/>
    </source>
</evidence>
<dbReference type="InterPro" id="IPR046373">
    <property type="entry name" value="Acyl-CoA_Oxase/DH_mid-dom_sf"/>
</dbReference>